<evidence type="ECO:0000313" key="6">
    <source>
        <dbReference type="Proteomes" id="UP000248326"/>
    </source>
</evidence>
<dbReference type="PANTHER" id="PTHR30061">
    <property type="entry name" value="MALTOSE-BINDING PERIPLASMIC PROTEIN"/>
    <property type="match status" value="1"/>
</dbReference>
<comment type="similarity">
    <text evidence="1">Belongs to the bacterial solute-binding protein 1 family.</text>
</comment>
<comment type="caution">
    <text evidence="5">The sequence shown here is derived from an EMBL/GenBank/DDBJ whole genome shotgun (WGS) entry which is preliminary data.</text>
</comment>
<dbReference type="SUPFAM" id="SSF53850">
    <property type="entry name" value="Periplasmic binding protein-like II"/>
    <property type="match status" value="1"/>
</dbReference>
<dbReference type="GO" id="GO:1901982">
    <property type="term" value="F:maltose binding"/>
    <property type="evidence" value="ECO:0007669"/>
    <property type="project" value="TreeGrafter"/>
</dbReference>
<dbReference type="Pfam" id="PF01547">
    <property type="entry name" value="SBP_bac_1"/>
    <property type="match status" value="1"/>
</dbReference>
<accession>A0A318SQG4</accession>
<dbReference type="EMBL" id="QJSX01000004">
    <property type="protein sequence ID" value="PYE55013.1"/>
    <property type="molecule type" value="Genomic_DNA"/>
</dbReference>
<dbReference type="AlphaFoldDB" id="A0A318SQG4"/>
<dbReference type="InterPro" id="IPR006059">
    <property type="entry name" value="SBP"/>
</dbReference>
<evidence type="ECO:0000256" key="3">
    <source>
        <dbReference type="ARBA" id="ARBA00022729"/>
    </source>
</evidence>
<dbReference type="OrthoDB" id="9766758at2"/>
<name>A0A318SQG4_9DEIO</name>
<feature type="chain" id="PRO_5016294317" evidence="4">
    <location>
        <begin position="22"/>
        <end position="396"/>
    </location>
</feature>
<dbReference type="CDD" id="cd13586">
    <property type="entry name" value="PBP2_Maltose_binding_like"/>
    <property type="match status" value="1"/>
</dbReference>
<dbReference type="Proteomes" id="UP000248326">
    <property type="component" value="Unassembled WGS sequence"/>
</dbReference>
<sequence>MQRTSLLLALTLGALVSSASAAKLTIWTQYEGPELAWLKYQASKYASESGKTVDIVSVKNDDLRTRLLAEGPKGKGPDLIVSQPHDRIGEFAAAGVIAPVDQFVLAKADLSEVALEAMTYQGKLYGLPMSAEAVAVVYNKKLVASVPTLWSTFVSTAKRLTKNGSYGFAYDVANAYMGYGLVSAYGGYIFKNKAGTLDTKDLGIGNAGAVQAARLINDLRFKYGLVPASLKPDVMKKAFLDGKLAMYLTGPWDMGDIKKAGIDYGIAPMPTPPSAKNPWQPFVGVQGVLLSAYSKDKAGAVQLAWKLVWGDAQVQFNKAGGRIPVSKFALARLKDDAVVSGFGASIARGVPMPNVREMGAVWGPWTTAFTDSTAKASPNFQAIFAKAVSDVKKNIK</sequence>
<dbReference type="PANTHER" id="PTHR30061:SF50">
    <property type="entry name" value="MALTOSE_MALTODEXTRIN-BINDING PERIPLASMIC PROTEIN"/>
    <property type="match status" value="1"/>
</dbReference>
<reference evidence="5 6" key="1">
    <citation type="submission" date="2018-06" db="EMBL/GenBank/DDBJ databases">
        <title>Genomic Encyclopedia of Type Strains, Phase IV (KMG-IV): sequencing the most valuable type-strain genomes for metagenomic binning, comparative biology and taxonomic classification.</title>
        <authorList>
            <person name="Goeker M."/>
        </authorList>
    </citation>
    <scope>NUCLEOTIDE SEQUENCE [LARGE SCALE GENOMIC DNA]</scope>
    <source>
        <strain evidence="5 6">DSM 18048</strain>
    </source>
</reference>
<gene>
    <name evidence="5" type="ORF">DES52_104287</name>
</gene>
<dbReference type="GO" id="GO:0015768">
    <property type="term" value="P:maltose transport"/>
    <property type="evidence" value="ECO:0007669"/>
    <property type="project" value="TreeGrafter"/>
</dbReference>
<evidence type="ECO:0000256" key="4">
    <source>
        <dbReference type="SAM" id="SignalP"/>
    </source>
</evidence>
<keyword evidence="3 4" id="KW-0732">Signal</keyword>
<organism evidence="5 6">
    <name type="scientific">Deinococcus yavapaiensis KR-236</name>
    <dbReference type="NCBI Taxonomy" id="694435"/>
    <lineage>
        <taxon>Bacteria</taxon>
        <taxon>Thermotogati</taxon>
        <taxon>Deinococcota</taxon>
        <taxon>Deinococci</taxon>
        <taxon>Deinococcales</taxon>
        <taxon>Deinococcaceae</taxon>
        <taxon>Deinococcus</taxon>
    </lineage>
</organism>
<dbReference type="GO" id="GO:0055052">
    <property type="term" value="C:ATP-binding cassette (ABC) transporter complex, substrate-binding subunit-containing"/>
    <property type="evidence" value="ECO:0007669"/>
    <property type="project" value="TreeGrafter"/>
</dbReference>
<feature type="signal peptide" evidence="4">
    <location>
        <begin position="1"/>
        <end position="21"/>
    </location>
</feature>
<evidence type="ECO:0000256" key="2">
    <source>
        <dbReference type="ARBA" id="ARBA00022448"/>
    </source>
</evidence>
<protein>
    <submittedName>
        <fullName evidence="5">Arabinogalactan oligomer/maltooligosaccharide transport system substrate-binding protein</fullName>
    </submittedName>
</protein>
<keyword evidence="6" id="KW-1185">Reference proteome</keyword>
<evidence type="ECO:0000256" key="1">
    <source>
        <dbReference type="ARBA" id="ARBA00008520"/>
    </source>
</evidence>
<dbReference type="RefSeq" id="WP_110886112.1">
    <property type="nucleotide sequence ID" value="NZ_QJSX01000004.1"/>
</dbReference>
<dbReference type="Gene3D" id="3.40.190.10">
    <property type="entry name" value="Periplasmic binding protein-like II"/>
    <property type="match status" value="2"/>
</dbReference>
<proteinExistence type="inferred from homology"/>
<keyword evidence="2" id="KW-0813">Transport</keyword>
<evidence type="ECO:0000313" key="5">
    <source>
        <dbReference type="EMBL" id="PYE55013.1"/>
    </source>
</evidence>
<dbReference type="GO" id="GO:0042956">
    <property type="term" value="P:maltodextrin transmembrane transport"/>
    <property type="evidence" value="ECO:0007669"/>
    <property type="project" value="TreeGrafter"/>
</dbReference>